<feature type="zinc finger region" description="dksA C4-type" evidence="4">
    <location>
        <begin position="76"/>
        <end position="100"/>
    </location>
</feature>
<evidence type="ECO:0000313" key="7">
    <source>
        <dbReference type="Proteomes" id="UP000542813"/>
    </source>
</evidence>
<accession>A0A7W9GLG8</accession>
<dbReference type="InterPro" id="IPR000962">
    <property type="entry name" value="Znf_DskA_TraR"/>
</dbReference>
<keyword evidence="7" id="KW-1185">Reference proteome</keyword>
<sequence length="103" mass="11190">MNAHAHDPHATIPSHVEARIQDALAEAAAMRRRQLDDLPAADGDATEAAYRARVAYLLSEVEAAQARLARGAFGDCERCGAVIPPERLELRPWTRLCVGCASR</sequence>
<dbReference type="RefSeq" id="WP_184818654.1">
    <property type="nucleotide sequence ID" value="NZ_JACHMM010000001.1"/>
</dbReference>
<evidence type="ECO:0000313" key="6">
    <source>
        <dbReference type="EMBL" id="MBB5785721.1"/>
    </source>
</evidence>
<proteinExistence type="predicted"/>
<dbReference type="AlphaFoldDB" id="A0A7W9GLG8"/>
<name>A0A7W9GLG8_9ACTN</name>
<dbReference type="PANTHER" id="PTHR33823">
    <property type="entry name" value="RNA POLYMERASE-BINDING TRANSCRIPTION FACTOR DKSA-RELATED"/>
    <property type="match status" value="1"/>
</dbReference>
<dbReference type="GO" id="GO:0008270">
    <property type="term" value="F:zinc ion binding"/>
    <property type="evidence" value="ECO:0007669"/>
    <property type="project" value="UniProtKB-KW"/>
</dbReference>
<dbReference type="Gene3D" id="1.20.120.910">
    <property type="entry name" value="DksA, coiled-coil domain"/>
    <property type="match status" value="1"/>
</dbReference>
<evidence type="ECO:0000256" key="3">
    <source>
        <dbReference type="ARBA" id="ARBA00022833"/>
    </source>
</evidence>
<comment type="caution">
    <text evidence="6">The sequence shown here is derived from an EMBL/GenBank/DDBJ whole genome shotgun (WGS) entry which is preliminary data.</text>
</comment>
<dbReference type="PANTHER" id="PTHR33823:SF4">
    <property type="entry name" value="GENERAL STRESS PROTEIN 16O"/>
    <property type="match status" value="1"/>
</dbReference>
<organism evidence="6 7">
    <name type="scientific">Jiangella mangrovi</name>
    <dbReference type="NCBI Taxonomy" id="1524084"/>
    <lineage>
        <taxon>Bacteria</taxon>
        <taxon>Bacillati</taxon>
        <taxon>Actinomycetota</taxon>
        <taxon>Actinomycetes</taxon>
        <taxon>Jiangellales</taxon>
        <taxon>Jiangellaceae</taxon>
        <taxon>Jiangella</taxon>
    </lineage>
</organism>
<dbReference type="InterPro" id="IPR020458">
    <property type="entry name" value="Znf_DskA_TraR_CS"/>
</dbReference>
<dbReference type="SUPFAM" id="SSF57716">
    <property type="entry name" value="Glucocorticoid receptor-like (DNA-binding domain)"/>
    <property type="match status" value="1"/>
</dbReference>
<gene>
    <name evidence="6" type="ORF">HD601_000296</name>
</gene>
<keyword evidence="2" id="KW-0863">Zinc-finger</keyword>
<evidence type="ECO:0000256" key="2">
    <source>
        <dbReference type="ARBA" id="ARBA00022771"/>
    </source>
</evidence>
<protein>
    <submittedName>
        <fullName evidence="6">DnaK suppressor protein</fullName>
    </submittedName>
</protein>
<dbReference type="Pfam" id="PF01258">
    <property type="entry name" value="zf-dskA_traR"/>
    <property type="match status" value="1"/>
</dbReference>
<keyword evidence="3" id="KW-0862">Zinc</keyword>
<dbReference type="PROSITE" id="PS01102">
    <property type="entry name" value="ZF_DKSA_1"/>
    <property type="match status" value="1"/>
</dbReference>
<keyword evidence="1" id="KW-0479">Metal-binding</keyword>
<evidence type="ECO:0000259" key="5">
    <source>
        <dbReference type="Pfam" id="PF01258"/>
    </source>
</evidence>
<evidence type="ECO:0000256" key="4">
    <source>
        <dbReference type="PROSITE-ProRule" id="PRU00510"/>
    </source>
</evidence>
<dbReference type="PROSITE" id="PS51128">
    <property type="entry name" value="ZF_DKSA_2"/>
    <property type="match status" value="1"/>
</dbReference>
<dbReference type="EMBL" id="JACHMM010000001">
    <property type="protein sequence ID" value="MBB5785721.1"/>
    <property type="molecule type" value="Genomic_DNA"/>
</dbReference>
<evidence type="ECO:0000256" key="1">
    <source>
        <dbReference type="ARBA" id="ARBA00022723"/>
    </source>
</evidence>
<dbReference type="Proteomes" id="UP000542813">
    <property type="component" value="Unassembled WGS sequence"/>
</dbReference>
<feature type="domain" description="Zinc finger DksA/TraR C4-type" evidence="5">
    <location>
        <begin position="71"/>
        <end position="103"/>
    </location>
</feature>
<reference evidence="6 7" key="1">
    <citation type="submission" date="2020-08" db="EMBL/GenBank/DDBJ databases">
        <title>Sequencing the genomes of 1000 actinobacteria strains.</title>
        <authorList>
            <person name="Klenk H.-P."/>
        </authorList>
    </citation>
    <scope>NUCLEOTIDE SEQUENCE [LARGE SCALE GENOMIC DNA]</scope>
    <source>
        <strain evidence="6 7">DSM 102122</strain>
    </source>
</reference>